<gene>
    <name evidence="3" type="ORF">FAES_5272</name>
</gene>
<dbReference type="GO" id="GO:0016020">
    <property type="term" value="C:membrane"/>
    <property type="evidence" value="ECO:0007669"/>
    <property type="project" value="TreeGrafter"/>
</dbReference>
<feature type="transmembrane region" description="Helical" evidence="1">
    <location>
        <begin position="164"/>
        <end position="182"/>
    </location>
</feature>
<dbReference type="EMBL" id="HE796683">
    <property type="protein sequence ID" value="CCH03271.1"/>
    <property type="molecule type" value="Genomic_DNA"/>
</dbReference>
<dbReference type="Proteomes" id="UP000011058">
    <property type="component" value="Chromosome"/>
</dbReference>
<keyword evidence="1" id="KW-0472">Membrane</keyword>
<dbReference type="Pfam" id="PF01757">
    <property type="entry name" value="Acyl_transf_3"/>
    <property type="match status" value="1"/>
</dbReference>
<keyword evidence="1" id="KW-1133">Transmembrane helix</keyword>
<organism evidence="3 4">
    <name type="scientific">Fibrella aestuarina BUZ 2</name>
    <dbReference type="NCBI Taxonomy" id="1166018"/>
    <lineage>
        <taxon>Bacteria</taxon>
        <taxon>Pseudomonadati</taxon>
        <taxon>Bacteroidota</taxon>
        <taxon>Cytophagia</taxon>
        <taxon>Cytophagales</taxon>
        <taxon>Spirosomataceae</taxon>
        <taxon>Fibrella</taxon>
    </lineage>
</organism>
<proteinExistence type="predicted"/>
<feature type="transmembrane region" description="Helical" evidence="1">
    <location>
        <begin position="194"/>
        <end position="214"/>
    </location>
</feature>
<dbReference type="RefSeq" id="WP_015334370.1">
    <property type="nucleotide sequence ID" value="NC_020054.1"/>
</dbReference>
<dbReference type="AlphaFoldDB" id="I0KGL8"/>
<feature type="transmembrane region" description="Helical" evidence="1">
    <location>
        <begin position="254"/>
        <end position="273"/>
    </location>
</feature>
<keyword evidence="1" id="KW-0812">Transmembrane</keyword>
<feature type="transmembrane region" description="Helical" evidence="1">
    <location>
        <begin position="279"/>
        <end position="303"/>
    </location>
</feature>
<feature type="transmembrane region" description="Helical" evidence="1">
    <location>
        <begin position="89"/>
        <end position="107"/>
    </location>
</feature>
<dbReference type="OrthoDB" id="9796461at2"/>
<dbReference type="PANTHER" id="PTHR23028">
    <property type="entry name" value="ACETYLTRANSFERASE"/>
    <property type="match status" value="1"/>
</dbReference>
<evidence type="ECO:0000313" key="3">
    <source>
        <dbReference type="EMBL" id="CCH03271.1"/>
    </source>
</evidence>
<evidence type="ECO:0000313" key="4">
    <source>
        <dbReference type="Proteomes" id="UP000011058"/>
    </source>
</evidence>
<dbReference type="eggNOG" id="COG1835">
    <property type="taxonomic scope" value="Bacteria"/>
</dbReference>
<feature type="transmembrane region" description="Helical" evidence="1">
    <location>
        <begin position="344"/>
        <end position="362"/>
    </location>
</feature>
<reference evidence="3 4" key="1">
    <citation type="journal article" date="2012" name="J. Bacteriol.">
        <title>Genome Sequence of Fibrella aestuarina BUZ 2T, a Filamentous Marine Bacterium.</title>
        <authorList>
            <person name="Filippini M."/>
            <person name="Qi W."/>
            <person name="Blom J."/>
            <person name="Goesmann A."/>
            <person name="Smits T.H."/>
            <person name="Bagheri H.C."/>
        </authorList>
    </citation>
    <scope>NUCLEOTIDE SEQUENCE [LARGE SCALE GENOMIC DNA]</scope>
    <source>
        <strain evidence="4">BUZ 2T</strain>
    </source>
</reference>
<feature type="transmembrane region" description="Helical" evidence="1">
    <location>
        <begin position="12"/>
        <end position="32"/>
    </location>
</feature>
<dbReference type="GO" id="GO:0016747">
    <property type="term" value="F:acyltransferase activity, transferring groups other than amino-acyl groups"/>
    <property type="evidence" value="ECO:0007669"/>
    <property type="project" value="InterPro"/>
</dbReference>
<keyword evidence="4" id="KW-1185">Reference proteome</keyword>
<feature type="transmembrane region" description="Helical" evidence="1">
    <location>
        <begin position="315"/>
        <end position="332"/>
    </location>
</feature>
<feature type="domain" description="Acyltransferase 3" evidence="2">
    <location>
        <begin position="14"/>
        <end position="357"/>
    </location>
</feature>
<accession>I0KGL8</accession>
<dbReference type="STRING" id="1166018.FAES_5272"/>
<dbReference type="GO" id="GO:0009103">
    <property type="term" value="P:lipopolysaccharide biosynthetic process"/>
    <property type="evidence" value="ECO:0007669"/>
    <property type="project" value="TreeGrafter"/>
</dbReference>
<protein>
    <recommendedName>
        <fullName evidence="2">Acyltransferase 3 domain-containing protein</fullName>
    </recommendedName>
</protein>
<dbReference type="InterPro" id="IPR002656">
    <property type="entry name" value="Acyl_transf_3_dom"/>
</dbReference>
<sequence>MNSSGTLAYPQLTSTRFVAAFLVIVYHFGILPRQVVPFLWFDQIHFFNLAGGSAVYYFFVLSGFVLTAAYRDRPLRYGLFIANRLGRIYPVYFVALCLTLLVTSLPSEHVVGWFHTPSIDGTKQLVKAALLSAKTLSKRDLCLSVLLLQGWHVTTWQAFNGPGWSLSVEFFLYLLFPFLLPLVRREAATYRRVFLIVGIAGSTACPLLLASPLVDSSRGFLFIGSPLLAIPGFLLGMVAYEFGLRCRLPAGSRVPAFVFLGSVGGCVLLLSVFEASDFLLNPFFALIIWSLSQDTSIITRTLAHPKLVLLGEVSYGYYILQLPIFLLASQWLHPFDGLTDTTFFYRFNGLLLLVAWGSFVGFETPVRRFVKTITARIDHRLTRLDQRSLPLPKSA</sequence>
<evidence type="ECO:0000256" key="1">
    <source>
        <dbReference type="SAM" id="Phobius"/>
    </source>
</evidence>
<dbReference type="InterPro" id="IPR050879">
    <property type="entry name" value="Acyltransferase_3"/>
</dbReference>
<name>I0KGL8_9BACT</name>
<feature type="transmembrane region" description="Helical" evidence="1">
    <location>
        <begin position="44"/>
        <end position="68"/>
    </location>
</feature>
<feature type="transmembrane region" description="Helical" evidence="1">
    <location>
        <begin position="220"/>
        <end position="242"/>
    </location>
</feature>
<dbReference type="HOGENOM" id="CLU_005679_2_1_10"/>
<dbReference type="PANTHER" id="PTHR23028:SF53">
    <property type="entry name" value="ACYL_TRANSF_3 DOMAIN-CONTAINING PROTEIN"/>
    <property type="match status" value="1"/>
</dbReference>
<dbReference type="KEGG" id="fae:FAES_5272"/>
<evidence type="ECO:0000259" key="2">
    <source>
        <dbReference type="Pfam" id="PF01757"/>
    </source>
</evidence>